<evidence type="ECO:0000313" key="2">
    <source>
        <dbReference type="EMBL" id="MDC0741788.1"/>
    </source>
</evidence>
<gene>
    <name evidence="2" type="ORF">POL67_10555</name>
</gene>
<protein>
    <submittedName>
        <fullName evidence="2">Alpha/beta fold hydrolase</fullName>
    </submittedName>
</protein>
<name>A0ABT5EIZ3_9BACT</name>
<dbReference type="PANTHER" id="PTHR33428">
    <property type="entry name" value="CHLOROPHYLLASE-2, CHLOROPLASTIC"/>
    <property type="match status" value="1"/>
</dbReference>
<accession>A0ABT5EIZ3</accession>
<feature type="compositionally biased region" description="Gly residues" evidence="1">
    <location>
        <begin position="31"/>
        <end position="82"/>
    </location>
</feature>
<reference evidence="2 3" key="1">
    <citation type="submission" date="2022-11" db="EMBL/GenBank/DDBJ databases">
        <title>Minimal conservation of predation-associated metabolite biosynthetic gene clusters underscores biosynthetic potential of Myxococcota including descriptions for ten novel species: Archangium lansinium sp. nov., Myxococcus landrumus sp. nov., Nannocystis bai.</title>
        <authorList>
            <person name="Ahearne A."/>
            <person name="Stevens C."/>
            <person name="Dowd S."/>
        </authorList>
    </citation>
    <scope>NUCLEOTIDE SEQUENCE [LARGE SCALE GENOMIC DNA]</scope>
    <source>
        <strain evidence="2 3">RJM3</strain>
    </source>
</reference>
<dbReference type="EMBL" id="JAQNDO010000001">
    <property type="protein sequence ID" value="MDC0741788.1"/>
    <property type="molecule type" value="Genomic_DNA"/>
</dbReference>
<sequence>MQKLGIVLGFAGLVFTSACTGGGDTGLTGGIITGPAGSGSGTSGPGGGGGDGGAGGDGGDGGMGQGGAGGSGQGGAGAGGGMPMEVFDPNKDGPFTIAEVDDKQWKSSTGDTVPMHAAYPTAGPFGGPYPVVVVAHGFQIAASQYYSYLRRLASFGYVAVTPDYPTSFLGNDNTKATQNIISALDWVESKPELKADTKLAGATGHSLGGKLAIYAAKLDDRFQASIVLDPVDGAPGNPIDPNPTCTAPACINVSEQLPIDKPTGFLGETLDGMSGGFQPACAPAAENFITFYAETTSPSIAVTINGANHVGFVDNTQTCGVACSACKMPTLDNATVNALSRAYVTAFYERYLRGNKGYDTYLTGAEAQARYVDTGIASIQSKTFAP</sequence>
<dbReference type="Pfam" id="PF07224">
    <property type="entry name" value="Chlorophyllase"/>
    <property type="match status" value="1"/>
</dbReference>
<dbReference type="SUPFAM" id="SSF53474">
    <property type="entry name" value="alpha/beta-Hydrolases"/>
    <property type="match status" value="1"/>
</dbReference>
<organism evidence="2 3">
    <name type="scientific">Polyangium mundeleinium</name>
    <dbReference type="NCBI Taxonomy" id="2995306"/>
    <lineage>
        <taxon>Bacteria</taxon>
        <taxon>Pseudomonadati</taxon>
        <taxon>Myxococcota</taxon>
        <taxon>Polyangia</taxon>
        <taxon>Polyangiales</taxon>
        <taxon>Polyangiaceae</taxon>
        <taxon>Polyangium</taxon>
    </lineage>
</organism>
<evidence type="ECO:0000256" key="1">
    <source>
        <dbReference type="SAM" id="MobiDB-lite"/>
    </source>
</evidence>
<dbReference type="InterPro" id="IPR029058">
    <property type="entry name" value="AB_hydrolase_fold"/>
</dbReference>
<dbReference type="RefSeq" id="WP_271917117.1">
    <property type="nucleotide sequence ID" value="NZ_JAQNDO010000001.1"/>
</dbReference>
<proteinExistence type="predicted"/>
<keyword evidence="3" id="KW-1185">Reference proteome</keyword>
<dbReference type="Proteomes" id="UP001221411">
    <property type="component" value="Unassembled WGS sequence"/>
</dbReference>
<evidence type="ECO:0000313" key="3">
    <source>
        <dbReference type="Proteomes" id="UP001221411"/>
    </source>
</evidence>
<keyword evidence="2" id="KW-0378">Hydrolase</keyword>
<dbReference type="PROSITE" id="PS51257">
    <property type="entry name" value="PROKAR_LIPOPROTEIN"/>
    <property type="match status" value="1"/>
</dbReference>
<dbReference type="Gene3D" id="3.40.50.1820">
    <property type="entry name" value="alpha/beta hydrolase"/>
    <property type="match status" value="1"/>
</dbReference>
<dbReference type="InterPro" id="IPR017395">
    <property type="entry name" value="Chlorophyllase-like"/>
</dbReference>
<feature type="region of interest" description="Disordered" evidence="1">
    <location>
        <begin position="31"/>
        <end position="85"/>
    </location>
</feature>
<dbReference type="PANTHER" id="PTHR33428:SF2">
    <property type="entry name" value="CHLOROPHYLLASE-2"/>
    <property type="match status" value="1"/>
</dbReference>
<dbReference type="GO" id="GO:0016787">
    <property type="term" value="F:hydrolase activity"/>
    <property type="evidence" value="ECO:0007669"/>
    <property type="project" value="UniProtKB-KW"/>
</dbReference>
<comment type="caution">
    <text evidence="2">The sequence shown here is derived from an EMBL/GenBank/DDBJ whole genome shotgun (WGS) entry which is preliminary data.</text>
</comment>